<accession>A0A846ZMV5</accession>
<evidence type="ECO:0000313" key="3">
    <source>
        <dbReference type="Proteomes" id="UP000541636"/>
    </source>
</evidence>
<dbReference type="SUPFAM" id="SSF55826">
    <property type="entry name" value="YbaK/ProRS associated domain"/>
    <property type="match status" value="1"/>
</dbReference>
<keyword evidence="3" id="KW-1185">Reference proteome</keyword>
<name>A0A846ZMV5_9GAMM</name>
<comment type="caution">
    <text evidence="2">The sequence shown here is derived from an EMBL/GenBank/DDBJ whole genome shotgun (WGS) entry which is preliminary data.</text>
</comment>
<dbReference type="AlphaFoldDB" id="A0A846ZMV5"/>
<dbReference type="Gene3D" id="3.90.960.10">
    <property type="entry name" value="YbaK/aminoacyl-tRNA synthetase-associated domain"/>
    <property type="match status" value="1"/>
</dbReference>
<dbReference type="InterPro" id="IPR007214">
    <property type="entry name" value="YbaK/aa-tRNA-synth-assoc-dom"/>
</dbReference>
<evidence type="ECO:0000259" key="1">
    <source>
        <dbReference type="Pfam" id="PF04073"/>
    </source>
</evidence>
<dbReference type="InterPro" id="IPR036754">
    <property type="entry name" value="YbaK/aa-tRNA-synt-asso_dom_sf"/>
</dbReference>
<dbReference type="Proteomes" id="UP000541636">
    <property type="component" value="Unassembled WGS sequence"/>
</dbReference>
<dbReference type="EMBL" id="JAAZQD010000003">
    <property type="protein sequence ID" value="NKZ38783.1"/>
    <property type="molecule type" value="Genomic_DNA"/>
</dbReference>
<dbReference type="RefSeq" id="WP_168609004.1">
    <property type="nucleotide sequence ID" value="NZ_JAAZQD010000003.1"/>
</dbReference>
<protein>
    <submittedName>
        <fullName evidence="2">YbaK/EbsC family protein</fullName>
    </submittedName>
</protein>
<reference evidence="2 3" key="1">
    <citation type="journal article" date="2017" name="Int. J. Syst. Evol. Microbiol.">
        <title>Oleiagrimonas citrea sp. nov., a marine bacterium isolated from tidal flat sediment and emended description of the genus Oleiagrimonas Fang et al. 2015 and Oleiagrimonas soli.</title>
        <authorList>
            <person name="Yang S.H."/>
            <person name="Seo H.S."/>
            <person name="Seong C.N."/>
            <person name="Kwon K.K."/>
        </authorList>
    </citation>
    <scope>NUCLEOTIDE SEQUENCE [LARGE SCALE GENOMIC DNA]</scope>
    <source>
        <strain evidence="2 3">MEBiC09124</strain>
    </source>
</reference>
<gene>
    <name evidence="2" type="ORF">HF690_07395</name>
</gene>
<organism evidence="2 3">
    <name type="scientific">Oleiagrimonas citrea</name>
    <dbReference type="NCBI Taxonomy" id="1665687"/>
    <lineage>
        <taxon>Bacteria</taxon>
        <taxon>Pseudomonadati</taxon>
        <taxon>Pseudomonadota</taxon>
        <taxon>Gammaproteobacteria</taxon>
        <taxon>Lysobacterales</taxon>
        <taxon>Rhodanobacteraceae</taxon>
        <taxon>Oleiagrimonas</taxon>
    </lineage>
</organism>
<dbReference type="GO" id="GO:0002161">
    <property type="term" value="F:aminoacyl-tRNA deacylase activity"/>
    <property type="evidence" value="ECO:0007669"/>
    <property type="project" value="InterPro"/>
</dbReference>
<proteinExistence type="predicted"/>
<feature type="domain" description="YbaK/aminoacyl-tRNA synthetase-associated" evidence="1">
    <location>
        <begin position="25"/>
        <end position="143"/>
    </location>
</feature>
<sequence length="158" mass="18015">MSETRLHHLLHEQHVPYEVIHHTRAITAQEVAASTHIRGDMLAKTVMVKLDGRLAMVVLPAAHRVPLGHLRHLTDASRVELATETDFRDRFPDCEVGAMPPFGHLYDMDVYLDERLAGNEEIAFNDGTHTDLVRMPYVEFERLAKPRHVHLSNASPRM</sequence>
<evidence type="ECO:0000313" key="2">
    <source>
        <dbReference type="EMBL" id="NKZ38783.1"/>
    </source>
</evidence>
<dbReference type="CDD" id="cd04332">
    <property type="entry name" value="YbaK_like"/>
    <property type="match status" value="1"/>
</dbReference>
<dbReference type="Pfam" id="PF04073">
    <property type="entry name" value="tRNA_edit"/>
    <property type="match status" value="1"/>
</dbReference>